<dbReference type="InParanoid" id="T1EKL2"/>
<dbReference type="GO" id="GO:0019904">
    <property type="term" value="F:protein domain specific binding"/>
    <property type="evidence" value="ECO:0007669"/>
    <property type="project" value="InterPro"/>
</dbReference>
<dbReference type="eggNOG" id="KOG3876">
    <property type="taxonomic scope" value="Eukaryota"/>
</dbReference>
<dbReference type="EMBL" id="KB096324">
    <property type="protein sequence ID" value="ESO05936.1"/>
    <property type="molecule type" value="Genomic_DNA"/>
</dbReference>
<evidence type="ECO:0000313" key="3">
    <source>
        <dbReference type="EnsemblMetazoa" id="HelroP151577"/>
    </source>
</evidence>
<reference evidence="3" key="3">
    <citation type="submission" date="2015-06" db="UniProtKB">
        <authorList>
            <consortium name="EnsemblMetazoa"/>
        </authorList>
    </citation>
    <scope>IDENTIFICATION</scope>
</reference>
<dbReference type="PROSITE" id="PS50870">
    <property type="entry name" value="AH"/>
    <property type="match status" value="1"/>
</dbReference>
<dbReference type="OMA" id="TTYKCTR"/>
<dbReference type="EnsemblMetazoa" id="HelroT151577">
    <property type="protein sequence ID" value="HelroP151577"/>
    <property type="gene ID" value="HelroG151577"/>
</dbReference>
<reference evidence="2 4" key="2">
    <citation type="journal article" date="2013" name="Nature">
        <title>Insights into bilaterian evolution from three spiralian genomes.</title>
        <authorList>
            <person name="Simakov O."/>
            <person name="Marletaz F."/>
            <person name="Cho S.J."/>
            <person name="Edsinger-Gonzales E."/>
            <person name="Havlak P."/>
            <person name="Hellsten U."/>
            <person name="Kuo D.H."/>
            <person name="Larsson T."/>
            <person name="Lv J."/>
            <person name="Arendt D."/>
            <person name="Savage R."/>
            <person name="Osoegawa K."/>
            <person name="de Jong P."/>
            <person name="Grimwood J."/>
            <person name="Chapman J.A."/>
            <person name="Shapiro H."/>
            <person name="Aerts A."/>
            <person name="Otillar R.P."/>
            <person name="Terry A.Y."/>
            <person name="Boore J.L."/>
            <person name="Grigoriev I.V."/>
            <person name="Lindberg D.R."/>
            <person name="Seaver E.C."/>
            <person name="Weisblat D.A."/>
            <person name="Putnam N.H."/>
            <person name="Rokhsar D.S."/>
        </authorList>
    </citation>
    <scope>NUCLEOTIDE SEQUENCE</scope>
</reference>
<dbReference type="GO" id="GO:0032588">
    <property type="term" value="C:trans-Golgi network membrane"/>
    <property type="evidence" value="ECO:0000318"/>
    <property type="project" value="GO_Central"/>
</dbReference>
<dbReference type="SMART" id="SM01015">
    <property type="entry name" value="Arfaptin"/>
    <property type="match status" value="1"/>
</dbReference>
<dbReference type="InterPro" id="IPR010504">
    <property type="entry name" value="AH_dom"/>
</dbReference>
<evidence type="ECO:0000259" key="1">
    <source>
        <dbReference type="PROSITE" id="PS50870"/>
    </source>
</evidence>
<proteinExistence type="predicted"/>
<dbReference type="GO" id="GO:0006886">
    <property type="term" value="P:intracellular protein transport"/>
    <property type="evidence" value="ECO:0000318"/>
    <property type="project" value="GO_Central"/>
</dbReference>
<sequence>KTSDLELEKKVETLKDTQRQFRHLYDLARHLYTQYGQVIYTQKILGEVLTDLSHKYLEDGLTDQFNITATTQRIMTKNGEALLGLCLNVFLKSMSTLCNTTIEDTLNTVKELEASRLKYDAYRSYLEKVRDSPRDFHYTLKLQEAERNFTKHQAKYKRLHHDLNIKLKFLDENRIKVCQKHLHLFQRGFLCYINNNKQGMDEIMQQFN</sequence>
<dbReference type="GeneID" id="20197112"/>
<dbReference type="EMBL" id="AMQM01000474">
    <property type="status" value="NOT_ANNOTATED_CDS"/>
    <property type="molecule type" value="Genomic_DNA"/>
</dbReference>
<dbReference type="PANTHER" id="PTHR12141:SF5">
    <property type="entry name" value="ARFAPTIN"/>
    <property type="match status" value="1"/>
</dbReference>
<evidence type="ECO:0000313" key="4">
    <source>
        <dbReference type="Proteomes" id="UP000015101"/>
    </source>
</evidence>
<dbReference type="GO" id="GO:0005543">
    <property type="term" value="F:phospholipid binding"/>
    <property type="evidence" value="ECO:0000318"/>
    <property type="project" value="GO_Central"/>
</dbReference>
<dbReference type="FunFam" id="1.20.1270.60:FF:000085">
    <property type="entry name" value="Predicted protein"/>
    <property type="match status" value="1"/>
</dbReference>
<dbReference type="KEGG" id="hro:HELRODRAFT_151577"/>
<protein>
    <recommendedName>
        <fullName evidence="1">AH domain-containing protein</fullName>
    </recommendedName>
</protein>
<keyword evidence="4" id="KW-1185">Reference proteome</keyword>
<feature type="domain" description="AH" evidence="1">
    <location>
        <begin position="2"/>
        <end position="205"/>
    </location>
</feature>
<dbReference type="SUPFAM" id="SSF103657">
    <property type="entry name" value="BAR/IMD domain-like"/>
    <property type="match status" value="1"/>
</dbReference>
<organism evidence="3 4">
    <name type="scientific">Helobdella robusta</name>
    <name type="common">Californian leech</name>
    <dbReference type="NCBI Taxonomy" id="6412"/>
    <lineage>
        <taxon>Eukaryota</taxon>
        <taxon>Metazoa</taxon>
        <taxon>Spiralia</taxon>
        <taxon>Lophotrochozoa</taxon>
        <taxon>Annelida</taxon>
        <taxon>Clitellata</taxon>
        <taxon>Hirudinea</taxon>
        <taxon>Rhynchobdellida</taxon>
        <taxon>Glossiphoniidae</taxon>
        <taxon>Helobdella</taxon>
    </lineage>
</organism>
<name>T1EKL2_HELRO</name>
<dbReference type="PANTHER" id="PTHR12141">
    <property type="entry name" value="ARFAPTIN-RELATED"/>
    <property type="match status" value="1"/>
</dbReference>
<dbReference type="AlphaFoldDB" id="T1EKL2"/>
<evidence type="ECO:0000313" key="2">
    <source>
        <dbReference type="EMBL" id="ESO05936.1"/>
    </source>
</evidence>
<dbReference type="GO" id="GO:0034315">
    <property type="term" value="P:regulation of Arp2/3 complex-mediated actin nucleation"/>
    <property type="evidence" value="ECO:0000318"/>
    <property type="project" value="GO_Central"/>
</dbReference>
<dbReference type="Gene3D" id="1.20.1270.60">
    <property type="entry name" value="Arfaptin homology (AH) domain/BAR domain"/>
    <property type="match status" value="1"/>
</dbReference>
<dbReference type="OrthoDB" id="9994780at2759"/>
<dbReference type="Proteomes" id="UP000015101">
    <property type="component" value="Unassembled WGS sequence"/>
</dbReference>
<accession>T1EKL2</accession>
<dbReference type="InterPro" id="IPR027267">
    <property type="entry name" value="AH/BAR_dom_sf"/>
</dbReference>
<dbReference type="STRING" id="6412.T1EKL2"/>
<dbReference type="Pfam" id="PF06456">
    <property type="entry name" value="Arfaptin"/>
    <property type="match status" value="1"/>
</dbReference>
<gene>
    <name evidence="3" type="primary">20197112</name>
    <name evidence="2" type="ORF">HELRODRAFT_151577</name>
</gene>
<dbReference type="CTD" id="20197112"/>
<dbReference type="HOGENOM" id="CLU_047975_3_0_1"/>
<dbReference type="RefSeq" id="XP_009015304.1">
    <property type="nucleotide sequence ID" value="XM_009017056.1"/>
</dbReference>
<reference evidence="4" key="1">
    <citation type="submission" date="2012-12" db="EMBL/GenBank/DDBJ databases">
        <authorList>
            <person name="Hellsten U."/>
            <person name="Grimwood J."/>
            <person name="Chapman J.A."/>
            <person name="Shapiro H."/>
            <person name="Aerts A."/>
            <person name="Otillar R.P."/>
            <person name="Terry A.Y."/>
            <person name="Boore J.L."/>
            <person name="Simakov O."/>
            <person name="Marletaz F."/>
            <person name="Cho S.-J."/>
            <person name="Edsinger-Gonzales E."/>
            <person name="Havlak P."/>
            <person name="Kuo D.-H."/>
            <person name="Larsson T."/>
            <person name="Lv J."/>
            <person name="Arendt D."/>
            <person name="Savage R."/>
            <person name="Osoegawa K."/>
            <person name="de Jong P."/>
            <person name="Lindberg D.R."/>
            <person name="Seaver E.C."/>
            <person name="Weisblat D.A."/>
            <person name="Putnam N.H."/>
            <person name="Grigoriev I.V."/>
            <person name="Rokhsar D.S."/>
        </authorList>
    </citation>
    <scope>NUCLEOTIDE SEQUENCE</scope>
</reference>
<dbReference type="InterPro" id="IPR030798">
    <property type="entry name" value="Arfaptin_fam"/>
</dbReference>